<dbReference type="InterPro" id="IPR001254">
    <property type="entry name" value="Trypsin_dom"/>
</dbReference>
<dbReference type="InterPro" id="IPR043504">
    <property type="entry name" value="Peptidase_S1_PA_chymotrypsin"/>
</dbReference>
<evidence type="ECO:0000256" key="12">
    <source>
        <dbReference type="SAM" id="SignalP"/>
    </source>
</evidence>
<feature type="chain" id="PRO_5017406391" description="trypsin" evidence="12">
    <location>
        <begin position="24"/>
        <end position="270"/>
    </location>
</feature>
<dbReference type="OrthoDB" id="60866at2759"/>
<evidence type="ECO:0000259" key="13">
    <source>
        <dbReference type="PROSITE" id="PS50240"/>
    </source>
</evidence>
<evidence type="ECO:0000256" key="2">
    <source>
        <dbReference type="ARBA" id="ARBA00007664"/>
    </source>
</evidence>
<dbReference type="SUPFAM" id="SSF50494">
    <property type="entry name" value="Trypsin-like serine proteases"/>
    <property type="match status" value="1"/>
</dbReference>
<dbReference type="AlphaFoldDB" id="A0A3B0KVN0"/>
<keyword evidence="9" id="KW-1015">Disulfide bond</keyword>
<dbReference type="GO" id="GO:0004252">
    <property type="term" value="F:serine-type endopeptidase activity"/>
    <property type="evidence" value="ECO:0007669"/>
    <property type="project" value="UniProtKB-EC"/>
</dbReference>
<reference evidence="15" key="1">
    <citation type="submission" date="2018-01" db="EMBL/GenBank/DDBJ databases">
        <authorList>
            <person name="Alioto T."/>
            <person name="Alioto T."/>
        </authorList>
    </citation>
    <scope>NUCLEOTIDE SEQUENCE [LARGE SCALE GENOMIC DNA]</scope>
</reference>
<dbReference type="PANTHER" id="PTHR24276">
    <property type="entry name" value="POLYSERASE-RELATED"/>
    <property type="match status" value="1"/>
</dbReference>
<dbReference type="GO" id="GO:0005576">
    <property type="term" value="C:extracellular region"/>
    <property type="evidence" value="ECO:0007669"/>
    <property type="project" value="UniProtKB-SubCell"/>
</dbReference>
<comment type="similarity">
    <text evidence="2">Belongs to the peptidase S1 family.</text>
</comment>
<evidence type="ECO:0000256" key="6">
    <source>
        <dbReference type="ARBA" id="ARBA00022801"/>
    </source>
</evidence>
<dbReference type="InterPro" id="IPR001314">
    <property type="entry name" value="Peptidase_S1A"/>
</dbReference>
<feature type="signal peptide" evidence="12">
    <location>
        <begin position="1"/>
        <end position="23"/>
    </location>
</feature>
<keyword evidence="3" id="KW-0964">Secreted</keyword>
<accession>A0A3B0KVN0</accession>
<proteinExistence type="inferred from homology"/>
<dbReference type="PRINTS" id="PR00722">
    <property type="entry name" value="CHYMOTRYPSIN"/>
</dbReference>
<evidence type="ECO:0000256" key="10">
    <source>
        <dbReference type="ARBA" id="ARBA00036320"/>
    </source>
</evidence>
<keyword evidence="8" id="KW-0865">Zymogen</keyword>
<dbReference type="InterPro" id="IPR050430">
    <property type="entry name" value="Peptidase_S1"/>
</dbReference>
<sequence length="270" mass="28313">MAAPRLALAPLWALLLLLAAAHALPSPEGRILGGEDATATEYPWTASLRHNKAHTCMAVIISNTQLLTAAHCVSELGTTPVAASSLGVRVGSINQYAGGQIVNVRSVLIHPSYGNFLHDLAIVTLSEPLVYTERIAAAKLPSKVEEAGEGEGEEEVSTELPHNTPVYVAGWGAVSDGSAPYKLQKANYNTVSAPFCELAAGYGYASTLCLSSAAKEGICSGDAGAAVIDDDKVLQGITSFHFADCGSSYPDVASRIYYYLDWIEANTQGA</sequence>
<evidence type="ECO:0000313" key="15">
    <source>
        <dbReference type="Proteomes" id="UP000268350"/>
    </source>
</evidence>
<dbReference type="GO" id="GO:0006508">
    <property type="term" value="P:proteolysis"/>
    <property type="evidence" value="ECO:0007669"/>
    <property type="project" value="UniProtKB-KW"/>
</dbReference>
<name>A0A3B0KVN0_DROGU</name>
<dbReference type="PANTHER" id="PTHR24276:SF91">
    <property type="entry name" value="AT26814P-RELATED"/>
    <property type="match status" value="1"/>
</dbReference>
<protein>
    <recommendedName>
        <fullName evidence="11">trypsin</fullName>
        <ecNumber evidence="11">3.4.21.4</ecNumber>
    </recommendedName>
</protein>
<dbReference type="PROSITE" id="PS00134">
    <property type="entry name" value="TRYPSIN_HIS"/>
    <property type="match status" value="1"/>
</dbReference>
<evidence type="ECO:0000256" key="7">
    <source>
        <dbReference type="ARBA" id="ARBA00022825"/>
    </source>
</evidence>
<keyword evidence="4" id="KW-0645">Protease</keyword>
<comment type="catalytic activity">
    <reaction evidence="10">
        <text>Preferential cleavage: Arg-|-Xaa, Lys-|-Xaa.</text>
        <dbReference type="EC" id="3.4.21.4"/>
    </reaction>
</comment>
<evidence type="ECO:0000256" key="4">
    <source>
        <dbReference type="ARBA" id="ARBA00022670"/>
    </source>
</evidence>
<keyword evidence="6" id="KW-0378">Hydrolase</keyword>
<evidence type="ECO:0000256" key="1">
    <source>
        <dbReference type="ARBA" id="ARBA00004239"/>
    </source>
</evidence>
<gene>
    <name evidence="14" type="ORF">DGUA_6G019546</name>
</gene>
<dbReference type="FunFam" id="2.40.10.10:FF:000146">
    <property type="entry name" value="Serine protease 53"/>
    <property type="match status" value="1"/>
</dbReference>
<comment type="subcellular location">
    <subcellularLocation>
        <location evidence="1">Secreted</location>
        <location evidence="1">Extracellular space</location>
    </subcellularLocation>
</comment>
<feature type="domain" description="Peptidase S1" evidence="13">
    <location>
        <begin position="31"/>
        <end position="268"/>
    </location>
</feature>
<dbReference type="EMBL" id="OUUW01000021">
    <property type="protein sequence ID" value="SPP89421.1"/>
    <property type="molecule type" value="Genomic_DNA"/>
</dbReference>
<dbReference type="InterPro" id="IPR018114">
    <property type="entry name" value="TRYPSIN_HIS"/>
</dbReference>
<dbReference type="Pfam" id="PF00089">
    <property type="entry name" value="Trypsin"/>
    <property type="match status" value="1"/>
</dbReference>
<dbReference type="SMART" id="SM00020">
    <property type="entry name" value="Tryp_SPc"/>
    <property type="match status" value="1"/>
</dbReference>
<evidence type="ECO:0000256" key="3">
    <source>
        <dbReference type="ARBA" id="ARBA00022525"/>
    </source>
</evidence>
<dbReference type="CDD" id="cd00190">
    <property type="entry name" value="Tryp_SPc"/>
    <property type="match status" value="1"/>
</dbReference>
<evidence type="ECO:0000256" key="5">
    <source>
        <dbReference type="ARBA" id="ARBA00022729"/>
    </source>
</evidence>
<dbReference type="Gene3D" id="2.40.10.10">
    <property type="entry name" value="Trypsin-like serine proteases"/>
    <property type="match status" value="2"/>
</dbReference>
<evidence type="ECO:0000256" key="9">
    <source>
        <dbReference type="ARBA" id="ARBA00023157"/>
    </source>
</evidence>
<dbReference type="InterPro" id="IPR009003">
    <property type="entry name" value="Peptidase_S1_PA"/>
</dbReference>
<keyword evidence="15" id="KW-1185">Reference proteome</keyword>
<dbReference type="EC" id="3.4.21.4" evidence="11"/>
<keyword evidence="5 12" id="KW-0732">Signal</keyword>
<dbReference type="STRING" id="7266.A0A3B0KVN0"/>
<dbReference type="OMA" id="VGTINQY"/>
<keyword evidence="7" id="KW-0720">Serine protease</keyword>
<organism evidence="14 15">
    <name type="scientific">Drosophila guanche</name>
    <name type="common">Fruit fly</name>
    <dbReference type="NCBI Taxonomy" id="7266"/>
    <lineage>
        <taxon>Eukaryota</taxon>
        <taxon>Metazoa</taxon>
        <taxon>Ecdysozoa</taxon>
        <taxon>Arthropoda</taxon>
        <taxon>Hexapoda</taxon>
        <taxon>Insecta</taxon>
        <taxon>Pterygota</taxon>
        <taxon>Neoptera</taxon>
        <taxon>Endopterygota</taxon>
        <taxon>Diptera</taxon>
        <taxon>Brachycera</taxon>
        <taxon>Muscomorpha</taxon>
        <taxon>Ephydroidea</taxon>
        <taxon>Drosophilidae</taxon>
        <taxon>Drosophila</taxon>
        <taxon>Sophophora</taxon>
    </lineage>
</organism>
<dbReference type="Proteomes" id="UP000268350">
    <property type="component" value="Unassembled WGS sequence"/>
</dbReference>
<dbReference type="PROSITE" id="PS50240">
    <property type="entry name" value="TRYPSIN_DOM"/>
    <property type="match status" value="1"/>
</dbReference>
<evidence type="ECO:0000256" key="8">
    <source>
        <dbReference type="ARBA" id="ARBA00023145"/>
    </source>
</evidence>
<evidence type="ECO:0000313" key="14">
    <source>
        <dbReference type="EMBL" id="SPP89421.1"/>
    </source>
</evidence>
<evidence type="ECO:0000256" key="11">
    <source>
        <dbReference type="ARBA" id="ARBA00038868"/>
    </source>
</evidence>